<dbReference type="PANTHER" id="PTHR43386:SF22">
    <property type="entry name" value="OLIGOPEPTIDE TRANSPORT SYSTEM PERMEASE PROTEIN OPPC"/>
    <property type="match status" value="1"/>
</dbReference>
<evidence type="ECO:0000313" key="10">
    <source>
        <dbReference type="Proteomes" id="UP000070260"/>
    </source>
</evidence>
<dbReference type="EMBL" id="CP010994">
    <property type="protein sequence ID" value="AMN35215.1"/>
    <property type="molecule type" value="Genomic_DNA"/>
</dbReference>
<feature type="transmembrane region" description="Helical" evidence="7">
    <location>
        <begin position="268"/>
        <end position="291"/>
    </location>
</feature>
<protein>
    <submittedName>
        <fullName evidence="9">Diguanylate cyclase</fullName>
    </submittedName>
</protein>
<feature type="transmembrane region" description="Helical" evidence="7">
    <location>
        <begin position="105"/>
        <end position="127"/>
    </location>
</feature>
<dbReference type="RefSeq" id="WP_061427092.1">
    <property type="nucleotide sequence ID" value="NZ_CATNZO010000001.1"/>
</dbReference>
<dbReference type="PANTHER" id="PTHR43386">
    <property type="entry name" value="OLIGOPEPTIDE TRANSPORT SYSTEM PERMEASE PROTEIN APPC"/>
    <property type="match status" value="1"/>
</dbReference>
<dbReference type="InterPro" id="IPR035906">
    <property type="entry name" value="MetI-like_sf"/>
</dbReference>
<dbReference type="GO" id="GO:0055085">
    <property type="term" value="P:transmembrane transport"/>
    <property type="evidence" value="ECO:0007669"/>
    <property type="project" value="InterPro"/>
</dbReference>
<proteinExistence type="inferred from homology"/>
<evidence type="ECO:0000256" key="2">
    <source>
        <dbReference type="ARBA" id="ARBA00022448"/>
    </source>
</evidence>
<evidence type="ECO:0000259" key="8">
    <source>
        <dbReference type="PROSITE" id="PS50928"/>
    </source>
</evidence>
<feature type="transmembrane region" description="Helical" evidence="7">
    <location>
        <begin position="197"/>
        <end position="217"/>
    </location>
</feature>
<feature type="transmembrane region" description="Helical" evidence="7">
    <location>
        <begin position="166"/>
        <end position="185"/>
    </location>
</feature>
<dbReference type="OrthoDB" id="9783218at2"/>
<evidence type="ECO:0000256" key="1">
    <source>
        <dbReference type="ARBA" id="ARBA00004651"/>
    </source>
</evidence>
<sequence>MVEISRDKFRFVGIDKTKSERIVRPNLTYWQDAWRRLKRNKVALLSLIVLIVLVLMCVIQPMIAGQNYTVQNIGEMNEGSSIKHLFGTDNLGRDLFDRLWVGGRVSLIIAFVGTVIECLIGIIYGSISGYFDGPVDSVMMRIVEILNSIPYLIIVILIAVRLGNGILPLLIALCITGWTGIARMVRGQVMQLKKSEYVMAAKTLGASPLWIIFKHMIPNSLGIIIVYITFDIPSYIFAEAFLSFIGLGIQPPETSWGAMASAGQQVMLFYPNQLIFPSLAIAITMLAFNLLGDGLRDALDPKLRQ</sequence>
<evidence type="ECO:0000256" key="4">
    <source>
        <dbReference type="ARBA" id="ARBA00022692"/>
    </source>
</evidence>
<evidence type="ECO:0000256" key="5">
    <source>
        <dbReference type="ARBA" id="ARBA00022989"/>
    </source>
</evidence>
<feature type="transmembrane region" description="Helical" evidence="7">
    <location>
        <begin position="42"/>
        <end position="63"/>
    </location>
</feature>
<accession>A0A127EGY7</accession>
<dbReference type="Pfam" id="PF00528">
    <property type="entry name" value="BPD_transp_1"/>
    <property type="match status" value="1"/>
</dbReference>
<feature type="domain" description="ABC transmembrane type-1" evidence="8">
    <location>
        <begin position="103"/>
        <end position="292"/>
    </location>
</feature>
<gene>
    <name evidence="9" type="ORF">JFP838_05435</name>
</gene>
<dbReference type="InterPro" id="IPR025966">
    <property type="entry name" value="OppC_N"/>
</dbReference>
<dbReference type="AlphaFoldDB" id="A0A127EGY7"/>
<comment type="subcellular location">
    <subcellularLocation>
        <location evidence="1 7">Cell membrane</location>
        <topology evidence="1 7">Multi-pass membrane protein</topology>
    </subcellularLocation>
</comment>
<evidence type="ECO:0000313" key="9">
    <source>
        <dbReference type="EMBL" id="AMN35215.1"/>
    </source>
</evidence>
<keyword evidence="6 7" id="KW-0472">Membrane</keyword>
<dbReference type="CDD" id="cd06261">
    <property type="entry name" value="TM_PBP2"/>
    <property type="match status" value="1"/>
</dbReference>
<evidence type="ECO:0000256" key="6">
    <source>
        <dbReference type="ARBA" id="ARBA00023136"/>
    </source>
</evidence>
<name>A0A127EGY7_CLOPF</name>
<dbReference type="InterPro" id="IPR000515">
    <property type="entry name" value="MetI-like"/>
</dbReference>
<comment type="similarity">
    <text evidence="7">Belongs to the binding-protein-dependent transport system permease family.</text>
</comment>
<feature type="transmembrane region" description="Helical" evidence="7">
    <location>
        <begin position="139"/>
        <end position="160"/>
    </location>
</feature>
<dbReference type="InterPro" id="IPR050366">
    <property type="entry name" value="BP-dependent_transpt_permease"/>
</dbReference>
<dbReference type="SUPFAM" id="SSF161098">
    <property type="entry name" value="MetI-like"/>
    <property type="match status" value="1"/>
</dbReference>
<dbReference type="Gene3D" id="1.10.3720.10">
    <property type="entry name" value="MetI-like"/>
    <property type="match status" value="1"/>
</dbReference>
<keyword evidence="2 7" id="KW-0813">Transport</keyword>
<evidence type="ECO:0000256" key="7">
    <source>
        <dbReference type="RuleBase" id="RU363032"/>
    </source>
</evidence>
<dbReference type="GO" id="GO:0005886">
    <property type="term" value="C:plasma membrane"/>
    <property type="evidence" value="ECO:0007669"/>
    <property type="project" value="UniProtKB-SubCell"/>
</dbReference>
<dbReference type="PATRIC" id="fig|1502.177.peg.1090"/>
<organism evidence="9 10">
    <name type="scientific">Clostridium perfringens</name>
    <dbReference type="NCBI Taxonomy" id="1502"/>
    <lineage>
        <taxon>Bacteria</taxon>
        <taxon>Bacillati</taxon>
        <taxon>Bacillota</taxon>
        <taxon>Clostridia</taxon>
        <taxon>Eubacteriales</taxon>
        <taxon>Clostridiaceae</taxon>
        <taxon>Clostridium</taxon>
    </lineage>
</organism>
<keyword evidence="3" id="KW-1003">Cell membrane</keyword>
<dbReference type="PROSITE" id="PS50928">
    <property type="entry name" value="ABC_TM1"/>
    <property type="match status" value="1"/>
</dbReference>
<reference evidence="9 10" key="1">
    <citation type="journal article" date="2016" name="PLoS ONE">
        <title>Plasmid Characterization and Chromosome Analysis of Two netF+ Clostridium perfringens Isolates Associated with Foal and Canine Necrotizing Enteritis.</title>
        <authorList>
            <person name="Mehdizadeh Gohari I."/>
            <person name="Kropinski A.M."/>
            <person name="Weese S.J."/>
            <person name="Parreira V.R."/>
            <person name="Whitehead A.E."/>
            <person name="Boerlin P."/>
            <person name="Prescott J.F."/>
        </authorList>
    </citation>
    <scope>NUCLEOTIDE SEQUENCE [LARGE SCALE GENOMIC DNA]</scope>
    <source>
        <strain evidence="9 10">JP838</strain>
    </source>
</reference>
<evidence type="ECO:0000256" key="3">
    <source>
        <dbReference type="ARBA" id="ARBA00022475"/>
    </source>
</evidence>
<keyword evidence="4 7" id="KW-0812">Transmembrane</keyword>
<dbReference type="Proteomes" id="UP000070260">
    <property type="component" value="Chromosome"/>
</dbReference>
<keyword evidence="5 7" id="KW-1133">Transmembrane helix</keyword>
<dbReference type="Pfam" id="PF12911">
    <property type="entry name" value="OppC_N"/>
    <property type="match status" value="1"/>
</dbReference>